<evidence type="ECO:0000256" key="1">
    <source>
        <dbReference type="PROSITE-ProRule" id="PRU00339"/>
    </source>
</evidence>
<evidence type="ECO:0000313" key="3">
    <source>
        <dbReference type="Proteomes" id="UP000239388"/>
    </source>
</evidence>
<dbReference type="Proteomes" id="UP000239388">
    <property type="component" value="Unassembled WGS sequence"/>
</dbReference>
<name>A0A2S8FI79_9BACT</name>
<keyword evidence="1" id="KW-0802">TPR repeat</keyword>
<protein>
    <submittedName>
        <fullName evidence="2">Uncharacterized protein</fullName>
    </submittedName>
</protein>
<proteinExistence type="predicted"/>
<dbReference type="InterPro" id="IPR011990">
    <property type="entry name" value="TPR-like_helical_dom_sf"/>
</dbReference>
<dbReference type="EMBL" id="PUIB01000019">
    <property type="protein sequence ID" value="PQO31654.1"/>
    <property type="molecule type" value="Genomic_DNA"/>
</dbReference>
<organism evidence="2 3">
    <name type="scientific">Blastopirellula marina</name>
    <dbReference type="NCBI Taxonomy" id="124"/>
    <lineage>
        <taxon>Bacteria</taxon>
        <taxon>Pseudomonadati</taxon>
        <taxon>Planctomycetota</taxon>
        <taxon>Planctomycetia</taxon>
        <taxon>Pirellulales</taxon>
        <taxon>Pirellulaceae</taxon>
        <taxon>Blastopirellula</taxon>
    </lineage>
</organism>
<dbReference type="SMART" id="SM00028">
    <property type="entry name" value="TPR"/>
    <property type="match status" value="3"/>
</dbReference>
<dbReference type="Pfam" id="PF12895">
    <property type="entry name" value="ANAPC3"/>
    <property type="match status" value="1"/>
</dbReference>
<dbReference type="Gene3D" id="1.25.40.10">
    <property type="entry name" value="Tetratricopeptide repeat domain"/>
    <property type="match status" value="1"/>
</dbReference>
<reference evidence="2 3" key="1">
    <citation type="submission" date="2018-02" db="EMBL/GenBank/DDBJ databases">
        <title>Comparative genomes isolates from brazilian mangrove.</title>
        <authorList>
            <person name="Araujo J.E."/>
            <person name="Taketani R.G."/>
            <person name="Silva M.C.P."/>
            <person name="Loureco M.V."/>
            <person name="Andreote F.D."/>
        </authorList>
    </citation>
    <scope>NUCLEOTIDE SEQUENCE [LARGE SCALE GENOMIC DNA]</scope>
    <source>
        <strain evidence="2 3">NAP PRIS-MGV</strain>
    </source>
</reference>
<sequence length="267" mass="29751">MFGLANELIPENGESEIEMSDEPVTYELALLHYCQGSYAEAGQVLEQHLQQEPENPSAWELKGILCHALCDFEVGRDALERAESFQPLSVSGKLALADCYAHLGMTALSEAVYYHLAQLPIADPEILARLARGLAMLGQYVLAADVCQRAVRLDPNSHNARYGVAFYLAKAGHPAEFIQPILINVIALAPEVFFYRVALVTILCRLNQPQRAYLAIADATDEELKSLQCRCCIRRLVQIFSDAGDQRRAAICRQRLQEKPCCRDSKK</sequence>
<accession>A0A2S8FI79</accession>
<dbReference type="PROSITE" id="PS50005">
    <property type="entry name" value="TPR"/>
    <property type="match status" value="1"/>
</dbReference>
<gene>
    <name evidence="2" type="ORF">C5Y98_19760</name>
</gene>
<comment type="caution">
    <text evidence="2">The sequence shown here is derived from an EMBL/GenBank/DDBJ whole genome shotgun (WGS) entry which is preliminary data.</text>
</comment>
<feature type="repeat" description="TPR" evidence="1">
    <location>
        <begin position="124"/>
        <end position="157"/>
    </location>
</feature>
<dbReference type="SUPFAM" id="SSF48452">
    <property type="entry name" value="TPR-like"/>
    <property type="match status" value="1"/>
</dbReference>
<evidence type="ECO:0000313" key="2">
    <source>
        <dbReference type="EMBL" id="PQO31654.1"/>
    </source>
</evidence>
<dbReference type="InterPro" id="IPR019734">
    <property type="entry name" value="TPR_rpt"/>
</dbReference>
<dbReference type="AlphaFoldDB" id="A0A2S8FI79"/>